<feature type="region of interest" description="Disordered" evidence="1">
    <location>
        <begin position="1"/>
        <end position="141"/>
    </location>
</feature>
<dbReference type="EMBL" id="OX395129">
    <property type="protein sequence ID" value="CAI5773107.1"/>
    <property type="molecule type" value="Genomic_DNA"/>
</dbReference>
<organism evidence="2 3">
    <name type="scientific">Podarcis lilfordi</name>
    <name type="common">Lilford's wall lizard</name>
    <dbReference type="NCBI Taxonomy" id="74358"/>
    <lineage>
        <taxon>Eukaryota</taxon>
        <taxon>Metazoa</taxon>
        <taxon>Chordata</taxon>
        <taxon>Craniata</taxon>
        <taxon>Vertebrata</taxon>
        <taxon>Euteleostomi</taxon>
        <taxon>Lepidosauria</taxon>
        <taxon>Squamata</taxon>
        <taxon>Bifurcata</taxon>
        <taxon>Unidentata</taxon>
        <taxon>Episquamata</taxon>
        <taxon>Laterata</taxon>
        <taxon>Lacertibaenia</taxon>
        <taxon>Lacertidae</taxon>
        <taxon>Podarcis</taxon>
    </lineage>
</organism>
<evidence type="ECO:0000313" key="2">
    <source>
        <dbReference type="EMBL" id="CAI5773107.1"/>
    </source>
</evidence>
<sequence>MRRTKEALFHARAEKEEKEAPDTAPSAAIFPTRARQAPPQCGCAAREKEERREAASRGRRRKLHYKASAGLKNARAASASPEEPAAAPLPLAPVPPSFPAGGPAVSNGFTGLPCSGGEGEPPAPAPLPPPPRGNPGCDHPGVGVRLRYLLLTRVSRRLLT</sequence>
<evidence type="ECO:0000256" key="1">
    <source>
        <dbReference type="SAM" id="MobiDB-lite"/>
    </source>
</evidence>
<reference evidence="2" key="1">
    <citation type="submission" date="2022-12" db="EMBL/GenBank/DDBJ databases">
        <authorList>
            <person name="Alioto T."/>
            <person name="Alioto T."/>
            <person name="Gomez Garrido J."/>
        </authorList>
    </citation>
    <scope>NUCLEOTIDE SEQUENCE</scope>
</reference>
<name>A0AA35P657_9SAUR</name>
<dbReference type="Proteomes" id="UP001178461">
    <property type="component" value="Chromosome 4"/>
</dbReference>
<feature type="compositionally biased region" description="Low complexity" evidence="1">
    <location>
        <begin position="76"/>
        <end position="89"/>
    </location>
</feature>
<proteinExistence type="predicted"/>
<gene>
    <name evidence="2" type="ORF">PODLI_1B043256</name>
</gene>
<dbReference type="AlphaFoldDB" id="A0AA35P657"/>
<evidence type="ECO:0000313" key="3">
    <source>
        <dbReference type="Proteomes" id="UP001178461"/>
    </source>
</evidence>
<feature type="compositionally biased region" description="Basic and acidic residues" evidence="1">
    <location>
        <begin position="1"/>
        <end position="21"/>
    </location>
</feature>
<feature type="compositionally biased region" description="Basic and acidic residues" evidence="1">
    <location>
        <begin position="45"/>
        <end position="56"/>
    </location>
</feature>
<keyword evidence="3" id="KW-1185">Reference proteome</keyword>
<feature type="compositionally biased region" description="Pro residues" evidence="1">
    <location>
        <begin position="121"/>
        <end position="133"/>
    </location>
</feature>
<accession>A0AA35P657</accession>
<protein>
    <submittedName>
        <fullName evidence="2">Uncharacterized protein</fullName>
    </submittedName>
</protein>